<keyword evidence="4 8" id="KW-0507">mRNA processing</keyword>
<evidence type="ECO:0000256" key="3">
    <source>
        <dbReference type="ARBA" id="ARBA00022574"/>
    </source>
</evidence>
<dbReference type="PANTHER" id="PTHR43995:SF1">
    <property type="entry name" value="PRE-MRNA-PROCESSING FACTOR 19"/>
    <property type="match status" value="1"/>
</dbReference>
<dbReference type="InterPro" id="IPR013083">
    <property type="entry name" value="Znf_RING/FYVE/PHD"/>
</dbReference>
<dbReference type="GO" id="GO:0071006">
    <property type="term" value="C:U2-type catalytic step 1 spliceosome"/>
    <property type="evidence" value="ECO:0007669"/>
    <property type="project" value="TreeGrafter"/>
</dbReference>
<keyword evidence="8" id="KW-0234">DNA repair</keyword>
<evidence type="ECO:0000313" key="10">
    <source>
        <dbReference type="EMBL" id="TID14778.1"/>
    </source>
</evidence>
<dbReference type="GO" id="GO:0070534">
    <property type="term" value="P:protein K63-linked ubiquitination"/>
    <property type="evidence" value="ECO:0007669"/>
    <property type="project" value="UniProtKB-UniRule"/>
</dbReference>
<dbReference type="Pfam" id="PF08606">
    <property type="entry name" value="Prp19"/>
    <property type="match status" value="1"/>
</dbReference>
<dbReference type="PROSITE" id="PS51698">
    <property type="entry name" value="U_BOX"/>
    <property type="match status" value="1"/>
</dbReference>
<evidence type="ECO:0000256" key="8">
    <source>
        <dbReference type="RuleBase" id="RU367101"/>
    </source>
</evidence>
<dbReference type="InterPro" id="IPR036322">
    <property type="entry name" value="WD40_repeat_dom_sf"/>
</dbReference>
<evidence type="ECO:0000256" key="1">
    <source>
        <dbReference type="ARBA" id="ARBA00004123"/>
    </source>
</evidence>
<keyword evidence="11" id="KW-1185">Reference proteome</keyword>
<dbReference type="EMBL" id="SELW01000657">
    <property type="protein sequence ID" value="TID14778.1"/>
    <property type="molecule type" value="Genomic_DNA"/>
</dbReference>
<dbReference type="GO" id="GO:0006281">
    <property type="term" value="P:DNA repair"/>
    <property type="evidence" value="ECO:0007669"/>
    <property type="project" value="UniProtKB-KW"/>
</dbReference>
<evidence type="ECO:0000256" key="4">
    <source>
        <dbReference type="ARBA" id="ARBA00022664"/>
    </source>
</evidence>
<dbReference type="STRING" id="52247.A0A4T0WWH8"/>
<dbReference type="GO" id="GO:0005737">
    <property type="term" value="C:cytoplasm"/>
    <property type="evidence" value="ECO:0007669"/>
    <property type="project" value="TreeGrafter"/>
</dbReference>
<dbReference type="Gene3D" id="3.30.40.10">
    <property type="entry name" value="Zinc/RING finger domain, C3HC4 (zinc finger)"/>
    <property type="match status" value="1"/>
</dbReference>
<keyword evidence="7 8" id="KW-0539">Nucleus</keyword>
<dbReference type="InterPro" id="IPR038959">
    <property type="entry name" value="Prp19"/>
</dbReference>
<keyword evidence="8" id="KW-0808">Transferase</keyword>
<dbReference type="Proteomes" id="UP000307173">
    <property type="component" value="Unassembled WGS sequence"/>
</dbReference>
<keyword evidence="8" id="KW-0227">DNA damage</keyword>
<comment type="subcellular location">
    <subcellularLocation>
        <location evidence="1 8">Nucleus</location>
    </subcellularLocation>
</comment>
<dbReference type="AlphaFoldDB" id="A0A4T0WWH8"/>
<sequence>MLLCSLTNSPTQHPVLSLKSKCVFDSKALELYINNNGSDPITNEQMTKDDIVPITLAPSDIPSSAELTDPTYSSIPTMLTAFQNAWDSLSLELFHLRSELDKTKKELSLALYRQDAAVKVAVAACKERDEARHALTQLIANGDNHNVDVPLETVPTDETFTEFKRLLHAEQEQLMTIHKKSNKEKKGKSPLYSLDLQNLKLEIDKKSVLSRKNAVVMNVDTNLEAKETIVVYSSGLVEVIDYSKVKLKVVAKFKADNPHAFWLQGNPYILFSENGEHYLVNIKSNEKLPVKSEITEIQTVVAHPTLNIFIVVGSREMEVFFNQESVYEQEFEDDVKKVKFHPDGLLLGIAYKHTRGIDIYDIVERTTKLNIECQNPGDVIFAANGYQMFIATNNKVILFDMRKAIIVLEAPIEDAENHQIIVDDYTSMILCNNNYFILTKNGKAIEFTSKLEIESNGRVIGYASSMDDGECYFISTDSGIYKAKVTN</sequence>
<feature type="domain" description="U-box" evidence="9">
    <location>
        <begin position="1"/>
        <end position="71"/>
    </location>
</feature>
<comment type="subunit">
    <text evidence="8">Homotetramer.</text>
</comment>
<dbReference type="SMART" id="SM00504">
    <property type="entry name" value="Ubox"/>
    <property type="match status" value="1"/>
</dbReference>
<protein>
    <recommendedName>
        <fullName evidence="8">Pre-mRNA-processing factor 19</fullName>
        <ecNumber evidence="8">2.3.2.27</ecNumber>
    </recommendedName>
</protein>
<keyword evidence="5 8" id="KW-0747">Spliceosome</keyword>
<organism evidence="10 11">
    <name type="scientific">Pichia inconspicua</name>
    <dbReference type="NCBI Taxonomy" id="52247"/>
    <lineage>
        <taxon>Eukaryota</taxon>
        <taxon>Fungi</taxon>
        <taxon>Dikarya</taxon>
        <taxon>Ascomycota</taxon>
        <taxon>Saccharomycotina</taxon>
        <taxon>Pichiomycetes</taxon>
        <taxon>Pichiales</taxon>
        <taxon>Pichiaceae</taxon>
        <taxon>Pichia</taxon>
    </lineage>
</organism>
<proteinExistence type="inferred from homology"/>
<evidence type="ECO:0000256" key="2">
    <source>
        <dbReference type="ARBA" id="ARBA00006388"/>
    </source>
</evidence>
<comment type="catalytic activity">
    <reaction evidence="8">
        <text>S-ubiquitinyl-[E2 ubiquitin-conjugating enzyme]-L-cysteine + [acceptor protein]-L-lysine = [E2 ubiquitin-conjugating enzyme]-L-cysteine + N(6)-ubiquitinyl-[acceptor protein]-L-lysine.</text>
        <dbReference type="EC" id="2.3.2.27"/>
    </reaction>
</comment>
<dbReference type="OrthoDB" id="687049at2759"/>
<evidence type="ECO:0000259" key="9">
    <source>
        <dbReference type="PROSITE" id="PS51698"/>
    </source>
</evidence>
<comment type="caution">
    <text evidence="10">The sequence shown here is derived from an EMBL/GenBank/DDBJ whole genome shotgun (WGS) entry which is preliminary data.</text>
</comment>
<comment type="pathway">
    <text evidence="8">Protein modification; protein ubiquitination.</text>
</comment>
<reference evidence="10 11" key="1">
    <citation type="journal article" date="2019" name="Front. Genet.">
        <title>Whole-Genome Sequencing of the Opportunistic Yeast Pathogen Candida inconspicua Uncovers Its Hybrid Origin.</title>
        <authorList>
            <person name="Mixao V."/>
            <person name="Hansen A.P."/>
            <person name="Saus E."/>
            <person name="Boekhout T."/>
            <person name="Lass-Florl C."/>
            <person name="Gabaldon T."/>
        </authorList>
    </citation>
    <scope>NUCLEOTIDE SEQUENCE [LARGE SCALE GENOMIC DNA]</scope>
    <source>
        <strain evidence="10 11">CBS 180</strain>
    </source>
</reference>
<dbReference type="PANTHER" id="PTHR43995">
    <property type="entry name" value="PRE-MRNA-PROCESSING FACTOR 19"/>
    <property type="match status" value="1"/>
</dbReference>
<dbReference type="GO" id="GO:0000398">
    <property type="term" value="P:mRNA splicing, via spliceosome"/>
    <property type="evidence" value="ECO:0007669"/>
    <property type="project" value="InterPro"/>
</dbReference>
<gene>
    <name evidence="10" type="ORF">CANINC_004449</name>
</gene>
<keyword evidence="3" id="KW-0853">WD repeat</keyword>
<dbReference type="SUPFAM" id="SSF50978">
    <property type="entry name" value="WD40 repeat-like"/>
    <property type="match status" value="1"/>
</dbReference>
<evidence type="ECO:0000256" key="6">
    <source>
        <dbReference type="ARBA" id="ARBA00023187"/>
    </source>
</evidence>
<evidence type="ECO:0000256" key="7">
    <source>
        <dbReference type="ARBA" id="ARBA00023242"/>
    </source>
</evidence>
<comment type="function">
    <text evidence="8">Ubiquitin-protein ligase which is mainly involved pre-mRNA splicing and DNA repair. Required for pre-mRNA splicing as component of the spliceosome.</text>
</comment>
<evidence type="ECO:0000313" key="11">
    <source>
        <dbReference type="Proteomes" id="UP000307173"/>
    </source>
</evidence>
<dbReference type="GO" id="GO:0000974">
    <property type="term" value="C:Prp19 complex"/>
    <property type="evidence" value="ECO:0007669"/>
    <property type="project" value="UniProtKB-UniRule"/>
</dbReference>
<dbReference type="GO" id="GO:0061630">
    <property type="term" value="F:ubiquitin protein ligase activity"/>
    <property type="evidence" value="ECO:0007669"/>
    <property type="project" value="UniProtKB-UniRule"/>
</dbReference>
<comment type="similarity">
    <text evidence="2 8">Belongs to the WD repeat PRP19 family.</text>
</comment>
<keyword evidence="6 8" id="KW-0508">mRNA splicing</keyword>
<dbReference type="SUPFAM" id="SSF57850">
    <property type="entry name" value="RING/U-box"/>
    <property type="match status" value="1"/>
</dbReference>
<name>A0A4T0WWH8_9ASCO</name>
<dbReference type="InterPro" id="IPR003613">
    <property type="entry name" value="Ubox_domain"/>
</dbReference>
<evidence type="ECO:0000256" key="5">
    <source>
        <dbReference type="ARBA" id="ARBA00022728"/>
    </source>
</evidence>
<dbReference type="EC" id="2.3.2.27" evidence="8"/>
<dbReference type="UniPathway" id="UPA00143"/>
<keyword evidence="8" id="KW-0833">Ubl conjugation pathway</keyword>
<dbReference type="FunFam" id="3.30.40.10:FF:000027">
    <property type="entry name" value="Pre-mRNA-processing factor 19, putative"/>
    <property type="match status" value="1"/>
</dbReference>
<dbReference type="InterPro" id="IPR013915">
    <property type="entry name" value="Prp19_cc"/>
</dbReference>
<accession>A0A4T0WWH8</accession>